<evidence type="ECO:0000259" key="8">
    <source>
        <dbReference type="PROSITE" id="PS50893"/>
    </source>
</evidence>
<keyword evidence="6 7" id="KW-0472">Membrane</keyword>
<evidence type="ECO:0000256" key="6">
    <source>
        <dbReference type="ARBA" id="ARBA00023136"/>
    </source>
</evidence>
<evidence type="ECO:0000256" key="1">
    <source>
        <dbReference type="ARBA" id="ARBA00004651"/>
    </source>
</evidence>
<dbReference type="GO" id="GO:0034040">
    <property type="term" value="F:ATPase-coupled lipid transmembrane transporter activity"/>
    <property type="evidence" value="ECO:0007669"/>
    <property type="project" value="TreeGrafter"/>
</dbReference>
<evidence type="ECO:0000313" key="10">
    <source>
        <dbReference type="EMBL" id="GIL31464.1"/>
    </source>
</evidence>
<feature type="transmembrane region" description="Helical" evidence="7">
    <location>
        <begin position="119"/>
        <end position="143"/>
    </location>
</feature>
<evidence type="ECO:0000256" key="7">
    <source>
        <dbReference type="SAM" id="Phobius"/>
    </source>
</evidence>
<dbReference type="NCBIfam" id="TIGR02868">
    <property type="entry name" value="CydC"/>
    <property type="match status" value="1"/>
</dbReference>
<keyword evidence="11" id="KW-1185">Reference proteome</keyword>
<dbReference type="InterPro" id="IPR003439">
    <property type="entry name" value="ABC_transporter-like_ATP-bd"/>
</dbReference>
<protein>
    <recommendedName>
        <fullName evidence="12">Thiol reductant ABC exporter subunit CydC</fullName>
    </recommendedName>
</protein>
<dbReference type="Pfam" id="PF00005">
    <property type="entry name" value="ABC_tran"/>
    <property type="match status" value="1"/>
</dbReference>
<feature type="transmembrane region" description="Helical" evidence="7">
    <location>
        <begin position="42"/>
        <end position="62"/>
    </location>
</feature>
<feature type="domain" description="ABC transporter" evidence="8">
    <location>
        <begin position="319"/>
        <end position="539"/>
    </location>
</feature>
<feature type="transmembrane region" description="Helical" evidence="7">
    <location>
        <begin position="226"/>
        <end position="250"/>
    </location>
</feature>
<keyword evidence="4" id="KW-0067">ATP-binding</keyword>
<keyword evidence="5 7" id="KW-1133">Transmembrane helix</keyword>
<dbReference type="GO" id="GO:0140359">
    <property type="term" value="F:ABC-type transporter activity"/>
    <property type="evidence" value="ECO:0007669"/>
    <property type="project" value="InterPro"/>
</dbReference>
<dbReference type="GO" id="GO:0034775">
    <property type="term" value="P:glutathione transmembrane transport"/>
    <property type="evidence" value="ECO:0007669"/>
    <property type="project" value="InterPro"/>
</dbReference>
<dbReference type="InterPro" id="IPR027417">
    <property type="entry name" value="P-loop_NTPase"/>
</dbReference>
<organism evidence="10 11">
    <name type="scientific">Actinocatenispora comari</name>
    <dbReference type="NCBI Taxonomy" id="2807577"/>
    <lineage>
        <taxon>Bacteria</taxon>
        <taxon>Bacillati</taxon>
        <taxon>Actinomycetota</taxon>
        <taxon>Actinomycetes</taxon>
        <taxon>Micromonosporales</taxon>
        <taxon>Micromonosporaceae</taxon>
        <taxon>Actinocatenispora</taxon>
    </lineage>
</organism>
<dbReference type="Gene3D" id="3.40.50.300">
    <property type="entry name" value="P-loop containing nucleotide triphosphate hydrolases"/>
    <property type="match status" value="1"/>
</dbReference>
<evidence type="ECO:0000256" key="5">
    <source>
        <dbReference type="ARBA" id="ARBA00022989"/>
    </source>
</evidence>
<feature type="transmembrane region" description="Helical" evidence="7">
    <location>
        <begin position="149"/>
        <end position="167"/>
    </location>
</feature>
<dbReference type="CDD" id="cd03228">
    <property type="entry name" value="ABCC_MRP_Like"/>
    <property type="match status" value="1"/>
</dbReference>
<dbReference type="GO" id="GO:0005524">
    <property type="term" value="F:ATP binding"/>
    <property type="evidence" value="ECO:0007669"/>
    <property type="project" value="UniProtKB-KW"/>
</dbReference>
<dbReference type="Gene3D" id="1.20.1560.10">
    <property type="entry name" value="ABC transporter type 1, transmembrane domain"/>
    <property type="match status" value="1"/>
</dbReference>
<dbReference type="PANTHER" id="PTHR24221:SF654">
    <property type="entry name" value="ATP-BINDING CASSETTE SUB-FAMILY B MEMBER 6"/>
    <property type="match status" value="1"/>
</dbReference>
<dbReference type="InterPro" id="IPR003593">
    <property type="entry name" value="AAA+_ATPase"/>
</dbReference>
<evidence type="ECO:0000256" key="2">
    <source>
        <dbReference type="ARBA" id="ARBA00022692"/>
    </source>
</evidence>
<reference evidence="11" key="1">
    <citation type="journal article" date="2021" name="Int. J. Syst. Evol. Microbiol.">
        <title>Actinocatenispora comari sp. nov., an endophytic actinomycete isolated from aerial parts of Comarum salesowianum.</title>
        <authorList>
            <person name="Oyunbileg N."/>
            <person name="Iizaka Y."/>
            <person name="Hamada M."/>
            <person name="Davaapurev B.O."/>
            <person name="Fukumoto A."/>
            <person name="Tsetseg B."/>
            <person name="Kato F."/>
            <person name="Tamura T."/>
            <person name="Batkhuu J."/>
            <person name="Anzai Y."/>
        </authorList>
    </citation>
    <scope>NUCLEOTIDE SEQUENCE [LARGE SCALE GENOMIC DNA]</scope>
    <source>
        <strain evidence="11">NUM-2625</strain>
    </source>
</reference>
<dbReference type="GO" id="GO:0045454">
    <property type="term" value="P:cell redox homeostasis"/>
    <property type="evidence" value="ECO:0007669"/>
    <property type="project" value="InterPro"/>
</dbReference>
<feature type="domain" description="ABC transmembrane type-1" evidence="9">
    <location>
        <begin position="9"/>
        <end position="251"/>
    </location>
</feature>
<dbReference type="PROSITE" id="PS00211">
    <property type="entry name" value="ABC_TRANSPORTER_1"/>
    <property type="match status" value="1"/>
</dbReference>
<dbReference type="GO" id="GO:0016887">
    <property type="term" value="F:ATP hydrolysis activity"/>
    <property type="evidence" value="ECO:0007669"/>
    <property type="project" value="InterPro"/>
</dbReference>
<evidence type="ECO:0000313" key="11">
    <source>
        <dbReference type="Proteomes" id="UP000614996"/>
    </source>
</evidence>
<dbReference type="PROSITE" id="PS50893">
    <property type="entry name" value="ABC_TRANSPORTER_2"/>
    <property type="match status" value="1"/>
</dbReference>
<keyword evidence="3" id="KW-0547">Nucleotide-binding</keyword>
<dbReference type="SUPFAM" id="SSF90123">
    <property type="entry name" value="ABC transporter transmembrane region"/>
    <property type="match status" value="1"/>
</dbReference>
<sequence length="540" mass="54944">MRAVWWPVALAAAAGAGAELAGTALLATAAWLLARAAQQPGLAALAVAIVAVRAFALLRGTLRYAERLTGHRAALRALARLRERVYAALVPLAPGGLPGWRRAQLLHRMVTDTEAVQDLVVRCLVPAAGAALAGGLGLVVLAALSPSSVPPLLAALVGTGLVLPACAGRHRRRTAGADDTAVAVTATDLLDGAAELAAYGAEPAALAAADAAHADRAGRERTEARVAGLLTAVGIALQGLAAASATVLATRAGGPAVAVVALTTLVALEPSLALPVAARRLVDARAALRRVRAVLAAPAPVAEPATPLPVPAGPVEITIRDLRVRYADDRAPALDGVSVDVRPGSRLVVTGPSGSGKSTLLAALRRFVAPAAGTIRLDGTPLDAYAGVDVRRLIGGVGEEAYLFDTTLAANLRLGDPDATDDQLRAVLRRVGLGDRFAGELATELGQDGSTLSGGERQRVLLARALLADPQVLLLDEPTEGLPAADADRLLRDLLTATAGRTTILVSHDPAARAHADQLLDLGAAVGPRQISRSCRGAAS</sequence>
<comment type="caution">
    <text evidence="10">The sequence shown here is derived from an EMBL/GenBank/DDBJ whole genome shotgun (WGS) entry which is preliminary data.</text>
</comment>
<dbReference type="SUPFAM" id="SSF52540">
    <property type="entry name" value="P-loop containing nucleoside triphosphate hydrolases"/>
    <property type="match status" value="1"/>
</dbReference>
<dbReference type="InterPro" id="IPR036640">
    <property type="entry name" value="ABC1_TM_sf"/>
</dbReference>
<dbReference type="EMBL" id="BOPO01000146">
    <property type="protein sequence ID" value="GIL31464.1"/>
    <property type="molecule type" value="Genomic_DNA"/>
</dbReference>
<dbReference type="SMART" id="SM00382">
    <property type="entry name" value="AAA"/>
    <property type="match status" value="1"/>
</dbReference>
<dbReference type="InterPro" id="IPR039421">
    <property type="entry name" value="Type_1_exporter"/>
</dbReference>
<proteinExistence type="predicted"/>
<dbReference type="AlphaFoldDB" id="A0A8J4ES17"/>
<evidence type="ECO:0008006" key="12">
    <source>
        <dbReference type="Google" id="ProtNLM"/>
    </source>
</evidence>
<dbReference type="PROSITE" id="PS50929">
    <property type="entry name" value="ABC_TM1F"/>
    <property type="match status" value="1"/>
</dbReference>
<evidence type="ECO:0000259" key="9">
    <source>
        <dbReference type="PROSITE" id="PS50929"/>
    </source>
</evidence>
<evidence type="ECO:0000256" key="3">
    <source>
        <dbReference type="ARBA" id="ARBA00022741"/>
    </source>
</evidence>
<dbReference type="Proteomes" id="UP000614996">
    <property type="component" value="Unassembled WGS sequence"/>
</dbReference>
<evidence type="ECO:0000256" key="4">
    <source>
        <dbReference type="ARBA" id="ARBA00022840"/>
    </source>
</evidence>
<comment type="subcellular location">
    <subcellularLocation>
        <location evidence="1">Cell membrane</location>
        <topology evidence="1">Multi-pass membrane protein</topology>
    </subcellularLocation>
</comment>
<accession>A0A8J4ES17</accession>
<dbReference type="InterPro" id="IPR011527">
    <property type="entry name" value="ABC1_TM_dom"/>
</dbReference>
<keyword evidence="2 7" id="KW-0812">Transmembrane</keyword>
<dbReference type="InterPro" id="IPR017871">
    <property type="entry name" value="ABC_transporter-like_CS"/>
</dbReference>
<gene>
    <name evidence="10" type="ORF">NUM_67180</name>
</gene>
<dbReference type="InterPro" id="IPR014223">
    <property type="entry name" value="ABC_CydC/D"/>
</dbReference>
<dbReference type="GO" id="GO:0005886">
    <property type="term" value="C:plasma membrane"/>
    <property type="evidence" value="ECO:0007669"/>
    <property type="project" value="UniProtKB-SubCell"/>
</dbReference>
<dbReference type="PANTHER" id="PTHR24221">
    <property type="entry name" value="ATP-BINDING CASSETTE SUB-FAMILY B"/>
    <property type="match status" value="1"/>
</dbReference>
<name>A0A8J4ES17_9ACTN</name>